<comment type="caution">
    <text evidence="8">The sequence shown here is derived from an EMBL/GenBank/DDBJ whole genome shotgun (WGS) entry which is preliminary data.</text>
</comment>
<evidence type="ECO:0000256" key="3">
    <source>
        <dbReference type="ARBA" id="ARBA00022989"/>
    </source>
</evidence>
<evidence type="ECO:0000256" key="2">
    <source>
        <dbReference type="ARBA" id="ARBA00022692"/>
    </source>
</evidence>
<dbReference type="InterPro" id="IPR022764">
    <property type="entry name" value="Peptidase_S54_rhomboid_dom"/>
</dbReference>
<dbReference type="EMBL" id="JAMPKK010000050">
    <property type="protein sequence ID" value="MEP0866765.1"/>
    <property type="molecule type" value="Genomic_DNA"/>
</dbReference>
<keyword evidence="8" id="KW-0378">Hydrolase</keyword>
<dbReference type="Gene3D" id="1.20.1540.10">
    <property type="entry name" value="Rhomboid-like"/>
    <property type="match status" value="1"/>
</dbReference>
<dbReference type="Pfam" id="PF01694">
    <property type="entry name" value="Rhomboid"/>
    <property type="match status" value="1"/>
</dbReference>
<keyword evidence="3 6" id="KW-1133">Transmembrane helix</keyword>
<keyword evidence="9" id="KW-1185">Reference proteome</keyword>
<evidence type="ECO:0000256" key="6">
    <source>
        <dbReference type="SAM" id="Phobius"/>
    </source>
</evidence>
<feature type="transmembrane region" description="Helical" evidence="6">
    <location>
        <begin position="67"/>
        <end position="92"/>
    </location>
</feature>
<name>A0ABV0JU77_9CYAN</name>
<feature type="transmembrane region" description="Helical" evidence="6">
    <location>
        <begin position="104"/>
        <end position="124"/>
    </location>
</feature>
<dbReference type="PANTHER" id="PTHR43066">
    <property type="entry name" value="RHOMBOID-RELATED PROTEIN"/>
    <property type="match status" value="1"/>
</dbReference>
<evidence type="ECO:0000256" key="1">
    <source>
        <dbReference type="ARBA" id="ARBA00004141"/>
    </source>
</evidence>
<evidence type="ECO:0000313" key="8">
    <source>
        <dbReference type="EMBL" id="MEP0866765.1"/>
    </source>
</evidence>
<feature type="transmembrane region" description="Helical" evidence="6">
    <location>
        <begin position="130"/>
        <end position="151"/>
    </location>
</feature>
<keyword evidence="8" id="KW-0645">Protease</keyword>
<feature type="transmembrane region" description="Helical" evidence="6">
    <location>
        <begin position="188"/>
        <end position="207"/>
    </location>
</feature>
<sequence>MRNDRNSQSANSATDRLLDDNRHSPRRNYQYNGVFALISINLLIFIVGNIPGIALTSTLALNHSNPAWYQFFTAMFSHASWAHLSGNLFFLYIFGRLVEEEEGLLGVVGSYLICGLGASLMSWLFQPGGIYSLGASGAVFGLFAVSVLIKLSWNWRKILEVLILGQFVVERVFFEFGQTGARDGVDHFAHLGGAAVGVALIMGLMRLEKKHLGKGG</sequence>
<feature type="compositionally biased region" description="Polar residues" evidence="5">
    <location>
        <begin position="1"/>
        <end position="14"/>
    </location>
</feature>
<dbReference type="SUPFAM" id="SSF144091">
    <property type="entry name" value="Rhomboid-like"/>
    <property type="match status" value="1"/>
</dbReference>
<dbReference type="RefSeq" id="WP_190425369.1">
    <property type="nucleotide sequence ID" value="NZ_JAMPKK010000050.1"/>
</dbReference>
<evidence type="ECO:0000256" key="5">
    <source>
        <dbReference type="SAM" id="MobiDB-lite"/>
    </source>
</evidence>
<evidence type="ECO:0000313" key="9">
    <source>
        <dbReference type="Proteomes" id="UP001442494"/>
    </source>
</evidence>
<organism evidence="8 9">
    <name type="scientific">Funiculus sociatus GB2-A5</name>
    <dbReference type="NCBI Taxonomy" id="2933946"/>
    <lineage>
        <taxon>Bacteria</taxon>
        <taxon>Bacillati</taxon>
        <taxon>Cyanobacteriota</taxon>
        <taxon>Cyanophyceae</taxon>
        <taxon>Coleofasciculales</taxon>
        <taxon>Coleofasciculaceae</taxon>
        <taxon>Funiculus</taxon>
    </lineage>
</organism>
<feature type="domain" description="Peptidase S54 rhomboid" evidence="7">
    <location>
        <begin position="67"/>
        <end position="205"/>
    </location>
</feature>
<dbReference type="PANTHER" id="PTHR43066:SF5">
    <property type="entry name" value="RHOMBOID-LIKE PROTEIN 11, CHLOROPLASTIC-RELATED"/>
    <property type="match status" value="1"/>
</dbReference>
<gene>
    <name evidence="8" type="ORF">NDI37_20125</name>
</gene>
<keyword evidence="2 6" id="KW-0812">Transmembrane</keyword>
<dbReference type="Proteomes" id="UP001442494">
    <property type="component" value="Unassembled WGS sequence"/>
</dbReference>
<keyword evidence="4 6" id="KW-0472">Membrane</keyword>
<reference evidence="8 9" key="1">
    <citation type="submission" date="2022-04" db="EMBL/GenBank/DDBJ databases">
        <title>Positive selection, recombination, and allopatry shape intraspecific diversity of widespread and dominant cyanobacteria.</title>
        <authorList>
            <person name="Wei J."/>
            <person name="Shu W."/>
            <person name="Hu C."/>
        </authorList>
    </citation>
    <scope>NUCLEOTIDE SEQUENCE [LARGE SCALE GENOMIC DNA]</scope>
    <source>
        <strain evidence="8 9">GB2-A5</strain>
    </source>
</reference>
<protein>
    <submittedName>
        <fullName evidence="8">Rhomboid family intramembrane serine protease</fullName>
    </submittedName>
</protein>
<dbReference type="InterPro" id="IPR035952">
    <property type="entry name" value="Rhomboid-like_sf"/>
</dbReference>
<evidence type="ECO:0000256" key="4">
    <source>
        <dbReference type="ARBA" id="ARBA00023136"/>
    </source>
</evidence>
<feature type="region of interest" description="Disordered" evidence="5">
    <location>
        <begin position="1"/>
        <end position="21"/>
    </location>
</feature>
<evidence type="ECO:0000259" key="7">
    <source>
        <dbReference type="Pfam" id="PF01694"/>
    </source>
</evidence>
<dbReference type="GO" id="GO:0008233">
    <property type="term" value="F:peptidase activity"/>
    <property type="evidence" value="ECO:0007669"/>
    <property type="project" value="UniProtKB-KW"/>
</dbReference>
<accession>A0ABV0JU77</accession>
<dbReference type="GO" id="GO:0006508">
    <property type="term" value="P:proteolysis"/>
    <property type="evidence" value="ECO:0007669"/>
    <property type="project" value="UniProtKB-KW"/>
</dbReference>
<feature type="transmembrane region" description="Helical" evidence="6">
    <location>
        <begin position="31"/>
        <end position="55"/>
    </location>
</feature>
<comment type="subcellular location">
    <subcellularLocation>
        <location evidence="1">Membrane</location>
        <topology evidence="1">Multi-pass membrane protein</topology>
    </subcellularLocation>
</comment>
<proteinExistence type="predicted"/>